<keyword evidence="1" id="KW-0472">Membrane</keyword>
<reference evidence="3" key="3">
    <citation type="submission" date="2018-01" db="EMBL/GenBank/DDBJ databases">
        <authorList>
            <person name="Gaut B.S."/>
            <person name="Morton B.R."/>
            <person name="Clegg M.T."/>
            <person name="Duvall M.R."/>
        </authorList>
    </citation>
    <scope>NUCLEOTIDE SEQUENCE</scope>
    <source>
        <strain evidence="3">ATCC BAA-2683</strain>
    </source>
</reference>
<dbReference type="EMBL" id="MLQM01000212">
    <property type="protein sequence ID" value="OHU93293.1"/>
    <property type="molecule type" value="Genomic_DNA"/>
</dbReference>
<sequence>MGQILLRGVVHLVSWAIGMIVAAWAVPNVSVTPSAVIVAAVLFSIAQAGLAAFILKLPHGYASLLLGGTGLVLTLVAMGLTSVITQELSIRGFASWIAATVVVWLVTTIGAILLPEVYARNEVART</sequence>
<dbReference type="EMBL" id="PPEA01000447">
    <property type="protein sequence ID" value="PQM46696.1"/>
    <property type="molecule type" value="Genomic_DNA"/>
</dbReference>
<feature type="transmembrane region" description="Helical" evidence="1">
    <location>
        <begin position="35"/>
        <end position="55"/>
    </location>
</feature>
<dbReference type="Proteomes" id="UP000179734">
    <property type="component" value="Unassembled WGS sequence"/>
</dbReference>
<reference evidence="3 5" key="2">
    <citation type="journal article" date="2017" name="Int. J. Syst. Evol. Microbiol.">
        <title>Mycobacterium talmoniae sp. nov., a slowly growing mycobacterium isolated from human respiratory samples.</title>
        <authorList>
            <person name="Davidson R.M."/>
            <person name="DeGroote M.A."/>
            <person name="Marola J.L."/>
            <person name="Buss S."/>
            <person name="Jones V."/>
            <person name="McNeil M.R."/>
            <person name="Freifeld A.G."/>
            <person name="Elaine Epperson L."/>
            <person name="Hasan N.A."/>
            <person name="Jackson M."/>
            <person name="Iwen P.C."/>
            <person name="Salfinger M."/>
            <person name="Strong M."/>
        </authorList>
    </citation>
    <scope>NUCLEOTIDE SEQUENCE [LARGE SCALE GENOMIC DNA]</scope>
    <source>
        <strain evidence="3 5">ATCC BAA-2683</strain>
    </source>
</reference>
<reference evidence="2 4" key="1">
    <citation type="submission" date="2016-10" db="EMBL/GenBank/DDBJ databases">
        <title>Genome sequence of Mycobacterium talmonii.</title>
        <authorList>
            <person name="Greninger A.L."/>
            <person name="Elliott B."/>
            <person name="Vasireddy S."/>
            <person name="Vasireddy R."/>
        </authorList>
    </citation>
    <scope>NUCLEOTIDE SEQUENCE [LARGE SCALE GENOMIC DNA]</scope>
    <source>
        <strain evidence="2">MO-5499</strain>
        <strain evidence="4">NE-TNMC-100812</strain>
    </source>
</reference>
<evidence type="ECO:0000313" key="3">
    <source>
        <dbReference type="EMBL" id="PQM46696.1"/>
    </source>
</evidence>
<keyword evidence="1" id="KW-1133">Transmembrane helix</keyword>
<evidence type="ECO:0000313" key="2">
    <source>
        <dbReference type="EMBL" id="OHU93293.1"/>
    </source>
</evidence>
<evidence type="ECO:0000313" key="5">
    <source>
        <dbReference type="Proteomes" id="UP000238296"/>
    </source>
</evidence>
<feature type="transmembrane region" description="Helical" evidence="1">
    <location>
        <begin position="96"/>
        <end position="119"/>
    </location>
</feature>
<dbReference type="RefSeq" id="WP_071029496.1">
    <property type="nucleotide sequence ID" value="NZ_MLQM01000212.1"/>
</dbReference>
<name>A0A1S1N4W2_9MYCO</name>
<dbReference type="Proteomes" id="UP000238296">
    <property type="component" value="Unassembled WGS sequence"/>
</dbReference>
<organism evidence="2 4">
    <name type="scientific">Mycobacterium talmoniae</name>
    <dbReference type="NCBI Taxonomy" id="1858794"/>
    <lineage>
        <taxon>Bacteria</taxon>
        <taxon>Bacillati</taxon>
        <taxon>Actinomycetota</taxon>
        <taxon>Actinomycetes</taxon>
        <taxon>Mycobacteriales</taxon>
        <taxon>Mycobacteriaceae</taxon>
        <taxon>Mycobacterium</taxon>
    </lineage>
</organism>
<feature type="transmembrane region" description="Helical" evidence="1">
    <location>
        <begin position="62"/>
        <end position="84"/>
    </location>
</feature>
<evidence type="ECO:0000313" key="4">
    <source>
        <dbReference type="Proteomes" id="UP000179734"/>
    </source>
</evidence>
<evidence type="ECO:0008006" key="6">
    <source>
        <dbReference type="Google" id="ProtNLM"/>
    </source>
</evidence>
<proteinExistence type="predicted"/>
<keyword evidence="1" id="KW-0812">Transmembrane</keyword>
<gene>
    <name evidence="2" type="ORF">BKN37_24330</name>
    <name evidence="3" type="ORF">C1Y40_03133</name>
</gene>
<feature type="transmembrane region" description="Helical" evidence="1">
    <location>
        <begin position="12"/>
        <end position="29"/>
    </location>
</feature>
<dbReference type="AlphaFoldDB" id="A0A1S1N4W2"/>
<keyword evidence="4" id="KW-1185">Reference proteome</keyword>
<evidence type="ECO:0000256" key="1">
    <source>
        <dbReference type="SAM" id="Phobius"/>
    </source>
</evidence>
<comment type="caution">
    <text evidence="2">The sequence shown here is derived from an EMBL/GenBank/DDBJ whole genome shotgun (WGS) entry which is preliminary data.</text>
</comment>
<accession>A0A1S1N4W2</accession>
<protein>
    <recommendedName>
        <fullName evidence="6">Phage holin family protein</fullName>
    </recommendedName>
</protein>